<dbReference type="InterPro" id="IPR016181">
    <property type="entry name" value="Acyl_CoA_acyltransferase"/>
</dbReference>
<evidence type="ECO:0000256" key="3">
    <source>
        <dbReference type="ARBA" id="ARBA00023315"/>
    </source>
</evidence>
<feature type="domain" description="N-acetyltransferase" evidence="4">
    <location>
        <begin position="5"/>
        <end position="172"/>
    </location>
</feature>
<dbReference type="OMA" id="DWTVLKV"/>
<dbReference type="RefSeq" id="XP_002542342.1">
    <property type="nucleotide sequence ID" value="XM_002542296.1"/>
</dbReference>
<dbReference type="eggNOG" id="KOG3216">
    <property type="taxonomic scope" value="Eukaryota"/>
</dbReference>
<dbReference type="InParanoid" id="C4JJQ1"/>
<dbReference type="AlphaFoldDB" id="C4JJQ1"/>
<protein>
    <recommendedName>
        <fullName evidence="4">N-acetyltransferase domain-containing protein</fullName>
    </recommendedName>
</protein>
<evidence type="ECO:0000313" key="6">
    <source>
        <dbReference type="Proteomes" id="UP000002058"/>
    </source>
</evidence>
<keyword evidence="6" id="KW-1185">Reference proteome</keyword>
<dbReference type="Gene3D" id="3.40.630.30">
    <property type="match status" value="1"/>
</dbReference>
<dbReference type="Proteomes" id="UP000002058">
    <property type="component" value="Unassembled WGS sequence"/>
</dbReference>
<dbReference type="EMBL" id="CH476615">
    <property type="protein sequence ID" value="EEP77009.1"/>
    <property type="molecule type" value="Genomic_DNA"/>
</dbReference>
<dbReference type="FunFam" id="3.40.630.30:FF:000064">
    <property type="entry name" value="GNAT family acetyltransferase"/>
    <property type="match status" value="1"/>
</dbReference>
<evidence type="ECO:0000259" key="4">
    <source>
        <dbReference type="PROSITE" id="PS51186"/>
    </source>
</evidence>
<keyword evidence="3" id="KW-0012">Acyltransferase</keyword>
<evidence type="ECO:0000256" key="1">
    <source>
        <dbReference type="ARBA" id="ARBA00008694"/>
    </source>
</evidence>
<sequence length="172" mass="18921">MSGPPSIRHATKEDVPTILGFIRAGAAATSCADRVKATESSLEATLIFGEPGSSQTPQSGFARTLLLIAPEGETAGMAVYYYNYSTWLAQPGVFLEELYVSPDYRRRGYAKLLIRELAKQARKVSGGKLEWVCLRDNATALKLYESLGAKRMEDWVTLRVDGEALDNLLDEK</sequence>
<dbReference type="CDD" id="cd04301">
    <property type="entry name" value="NAT_SF"/>
    <property type="match status" value="1"/>
</dbReference>
<dbReference type="STRING" id="336963.C4JJQ1"/>
<comment type="similarity">
    <text evidence="1">Belongs to the acetyltransferase family.</text>
</comment>
<dbReference type="VEuPathDB" id="FungiDB:UREG_01858"/>
<organism evidence="5 6">
    <name type="scientific">Uncinocarpus reesii (strain UAMH 1704)</name>
    <dbReference type="NCBI Taxonomy" id="336963"/>
    <lineage>
        <taxon>Eukaryota</taxon>
        <taxon>Fungi</taxon>
        <taxon>Dikarya</taxon>
        <taxon>Ascomycota</taxon>
        <taxon>Pezizomycotina</taxon>
        <taxon>Eurotiomycetes</taxon>
        <taxon>Eurotiomycetidae</taxon>
        <taxon>Onygenales</taxon>
        <taxon>Onygenaceae</taxon>
        <taxon>Uncinocarpus</taxon>
    </lineage>
</organism>
<dbReference type="PANTHER" id="PTHR10545:SF29">
    <property type="entry name" value="GH14572P-RELATED"/>
    <property type="match status" value="1"/>
</dbReference>
<reference evidence="6" key="1">
    <citation type="journal article" date="2009" name="Genome Res.">
        <title>Comparative genomic analyses of the human fungal pathogens Coccidioides and their relatives.</title>
        <authorList>
            <person name="Sharpton T.J."/>
            <person name="Stajich J.E."/>
            <person name="Rounsley S.D."/>
            <person name="Gardner M.J."/>
            <person name="Wortman J.R."/>
            <person name="Jordar V.S."/>
            <person name="Maiti R."/>
            <person name="Kodira C.D."/>
            <person name="Neafsey D.E."/>
            <person name="Zeng Q."/>
            <person name="Hung C.-Y."/>
            <person name="McMahan C."/>
            <person name="Muszewska A."/>
            <person name="Grynberg M."/>
            <person name="Mandel M.A."/>
            <person name="Kellner E.M."/>
            <person name="Barker B.M."/>
            <person name="Galgiani J.N."/>
            <person name="Orbach M.J."/>
            <person name="Kirkland T.N."/>
            <person name="Cole G.T."/>
            <person name="Henn M.R."/>
            <person name="Birren B.W."/>
            <person name="Taylor J.W."/>
        </authorList>
    </citation>
    <scope>NUCLEOTIDE SEQUENCE [LARGE SCALE GENOMIC DNA]</scope>
    <source>
        <strain evidence="6">UAMH 1704</strain>
    </source>
</reference>
<dbReference type="InterPro" id="IPR051016">
    <property type="entry name" value="Diverse_Substrate_AcTransf"/>
</dbReference>
<dbReference type="OrthoDB" id="7305308at2759"/>
<dbReference type="KEGG" id="ure:UREG_01858"/>
<proteinExistence type="inferred from homology"/>
<accession>C4JJQ1</accession>
<dbReference type="GeneID" id="8438495"/>
<dbReference type="InterPro" id="IPR000182">
    <property type="entry name" value="GNAT_dom"/>
</dbReference>
<dbReference type="PROSITE" id="PS51186">
    <property type="entry name" value="GNAT"/>
    <property type="match status" value="1"/>
</dbReference>
<evidence type="ECO:0000313" key="5">
    <source>
        <dbReference type="EMBL" id="EEP77009.1"/>
    </source>
</evidence>
<gene>
    <name evidence="5" type="ORF">UREG_01858</name>
</gene>
<dbReference type="PANTHER" id="PTHR10545">
    <property type="entry name" value="DIAMINE N-ACETYLTRANSFERASE"/>
    <property type="match status" value="1"/>
</dbReference>
<evidence type="ECO:0000256" key="2">
    <source>
        <dbReference type="ARBA" id="ARBA00022679"/>
    </source>
</evidence>
<dbReference type="HOGENOM" id="CLU_013985_41_3_1"/>
<keyword evidence="2" id="KW-0808">Transferase</keyword>
<dbReference type="SUPFAM" id="SSF55729">
    <property type="entry name" value="Acyl-CoA N-acyltransferases (Nat)"/>
    <property type="match status" value="1"/>
</dbReference>
<dbReference type="GO" id="GO:0008080">
    <property type="term" value="F:N-acetyltransferase activity"/>
    <property type="evidence" value="ECO:0007669"/>
    <property type="project" value="TreeGrafter"/>
</dbReference>
<name>C4JJQ1_UNCRE</name>
<dbReference type="Pfam" id="PF00583">
    <property type="entry name" value="Acetyltransf_1"/>
    <property type="match status" value="1"/>
</dbReference>